<keyword evidence="1" id="KW-0472">Membrane</keyword>
<keyword evidence="6" id="KW-1185">Reference proteome</keyword>
<dbReference type="Gene3D" id="2.60.40.10">
    <property type="entry name" value="Immunoglobulins"/>
    <property type="match status" value="2"/>
</dbReference>
<dbReference type="InterPro" id="IPR003961">
    <property type="entry name" value="FN3_dom"/>
</dbReference>
<accession>A0A8C5QTD4</accession>
<dbReference type="AlphaFoldDB" id="A0A8C5QTD4"/>
<keyword evidence="1" id="KW-1133">Transmembrane helix</keyword>
<dbReference type="InterPro" id="IPR015373">
    <property type="entry name" value="Interferon/interleukin_rcp_dom"/>
</dbReference>
<dbReference type="Ensembl" id="ENSLLET00000042628.1">
    <property type="protein sequence ID" value="ENSLLEP00000040972.1"/>
    <property type="gene ID" value="ENSLLEG00000026040.1"/>
</dbReference>
<dbReference type="PANTHER" id="PTHR20859:SF86">
    <property type="entry name" value="INTERLEUKIN-20 RECEPTOR SUBUNIT ALPHA"/>
    <property type="match status" value="1"/>
</dbReference>
<feature type="domain" description="Fibronectin type-III" evidence="3">
    <location>
        <begin position="15"/>
        <end position="111"/>
    </location>
</feature>
<feature type="chain" id="PRO_5034327098" evidence="2">
    <location>
        <begin position="30"/>
        <end position="532"/>
    </location>
</feature>
<organism evidence="5 6">
    <name type="scientific">Leptobrachium leishanense</name>
    <name type="common">Leishan spiny toad</name>
    <dbReference type="NCBI Taxonomy" id="445787"/>
    <lineage>
        <taxon>Eukaryota</taxon>
        <taxon>Metazoa</taxon>
        <taxon>Chordata</taxon>
        <taxon>Craniata</taxon>
        <taxon>Vertebrata</taxon>
        <taxon>Euteleostomi</taxon>
        <taxon>Amphibia</taxon>
        <taxon>Batrachia</taxon>
        <taxon>Anura</taxon>
        <taxon>Pelobatoidea</taxon>
        <taxon>Megophryidae</taxon>
        <taxon>Leptobrachium</taxon>
    </lineage>
</organism>
<evidence type="ECO:0000259" key="3">
    <source>
        <dbReference type="Pfam" id="PF01108"/>
    </source>
</evidence>
<dbReference type="PANTHER" id="PTHR20859">
    <property type="entry name" value="INTERFERON/INTERLEUKIN RECEPTOR"/>
    <property type="match status" value="1"/>
</dbReference>
<feature type="signal peptide" evidence="2">
    <location>
        <begin position="1"/>
        <end position="29"/>
    </location>
</feature>
<reference evidence="5" key="1">
    <citation type="submission" date="2025-08" db="UniProtKB">
        <authorList>
            <consortium name="Ensembl"/>
        </authorList>
    </citation>
    <scope>IDENTIFICATION</scope>
</reference>
<dbReference type="SUPFAM" id="SSF49265">
    <property type="entry name" value="Fibronectin type III"/>
    <property type="match status" value="2"/>
</dbReference>
<evidence type="ECO:0000259" key="4">
    <source>
        <dbReference type="Pfam" id="PF09294"/>
    </source>
</evidence>
<keyword evidence="1" id="KW-0812">Transmembrane</keyword>
<dbReference type="InterPro" id="IPR013783">
    <property type="entry name" value="Ig-like_fold"/>
</dbReference>
<dbReference type="Pfam" id="PF09294">
    <property type="entry name" value="Interfer-bind"/>
    <property type="match status" value="1"/>
</dbReference>
<dbReference type="GO" id="GO:0005886">
    <property type="term" value="C:plasma membrane"/>
    <property type="evidence" value="ECO:0007669"/>
    <property type="project" value="TreeGrafter"/>
</dbReference>
<dbReference type="InterPro" id="IPR050650">
    <property type="entry name" value="Type-II_Cytokine-TF_Rcpt"/>
</dbReference>
<evidence type="ECO:0000313" key="5">
    <source>
        <dbReference type="Ensembl" id="ENSLLEP00000040972.1"/>
    </source>
</evidence>
<feature type="domain" description="Interferon/interleukin receptor" evidence="4">
    <location>
        <begin position="132"/>
        <end position="220"/>
    </location>
</feature>
<dbReference type="OrthoDB" id="9909056at2759"/>
<evidence type="ECO:0000256" key="1">
    <source>
        <dbReference type="SAM" id="Phobius"/>
    </source>
</evidence>
<sequence length="532" mass="60643">MLSVVTTKTLTRMLLLLSCLLTLWSTVVAKRNCSLPKPGNVYFSSENARHILKWTAPNITEPVLYTVKYFIYGSSGADRWKNKSECENISRTWCDLSNETSEYTEQYVAKVFVIGKCCCPSKDSTRFHPSPHIFPPKLELISGTKSFVINVSYPSDQQTFKDPVYQITIRDTRTQRAWQTHKLLHENLDPNTTYCVTAKVYIARLLKYSSPSTDVCVTTPEDFSSEEAVRVVTSIVFPALLCILCALAIGYHVFKYIYVAGLTQPQILNLTAGRNKIRTLHVETHVTFNIIRLIDTITLKKMEENKNADTNTEEEIEKHITNNIKATTDYCIDDLDYVTLQASTSQEIKPDFDKPTITTNIKAYDMPHHPLEPQPPLQPLEPLGSMDCRVEYGRIKTICRSYQAKQISESGIANTKYMVEKPSATINSYIPKTIEDSVQKVHANTECVQELTDKNLITSNHVVNNWTHVVPGIHLPNVFNTTAELDYAESTQDVKEGLLSRLYMPFGFEEPSEENELLQLERRWELHVHMPE</sequence>
<reference evidence="5" key="2">
    <citation type="submission" date="2025-09" db="UniProtKB">
        <authorList>
            <consortium name="Ensembl"/>
        </authorList>
    </citation>
    <scope>IDENTIFICATION</scope>
</reference>
<dbReference type="Pfam" id="PF01108">
    <property type="entry name" value="Tissue_fac"/>
    <property type="match status" value="1"/>
</dbReference>
<evidence type="ECO:0000256" key="2">
    <source>
        <dbReference type="SAM" id="SignalP"/>
    </source>
</evidence>
<protein>
    <submittedName>
        <fullName evidence="5">Interleukin 20 receptor subunit alpha</fullName>
    </submittedName>
</protein>
<dbReference type="InterPro" id="IPR036116">
    <property type="entry name" value="FN3_sf"/>
</dbReference>
<name>A0A8C5QTD4_9ANUR</name>
<dbReference type="GeneTree" id="ENSGT00940000157314"/>
<dbReference type="GO" id="GO:0004896">
    <property type="term" value="F:cytokine receptor activity"/>
    <property type="evidence" value="ECO:0007669"/>
    <property type="project" value="TreeGrafter"/>
</dbReference>
<feature type="transmembrane region" description="Helical" evidence="1">
    <location>
        <begin position="235"/>
        <end position="254"/>
    </location>
</feature>
<dbReference type="Proteomes" id="UP000694569">
    <property type="component" value="Unplaced"/>
</dbReference>
<evidence type="ECO:0000313" key="6">
    <source>
        <dbReference type="Proteomes" id="UP000694569"/>
    </source>
</evidence>
<keyword evidence="2" id="KW-0732">Signal</keyword>
<proteinExistence type="predicted"/>